<dbReference type="Gene3D" id="2.40.50.140">
    <property type="entry name" value="Nucleic acid-binding proteins"/>
    <property type="match status" value="1"/>
</dbReference>
<proteinExistence type="predicted"/>
<evidence type="ECO:0000313" key="5">
    <source>
        <dbReference type="EMBL" id="OGE90608.1"/>
    </source>
</evidence>
<dbReference type="InterPro" id="IPR002547">
    <property type="entry name" value="tRNA-bd_dom"/>
</dbReference>
<evidence type="ECO:0000256" key="2">
    <source>
        <dbReference type="ARBA" id="ARBA00022884"/>
    </source>
</evidence>
<evidence type="ECO:0000256" key="3">
    <source>
        <dbReference type="PROSITE-ProRule" id="PRU00209"/>
    </source>
</evidence>
<dbReference type="Proteomes" id="UP000177682">
    <property type="component" value="Unassembled WGS sequence"/>
</dbReference>
<accession>A0A1F5PKY9</accession>
<comment type="caution">
    <text evidence="5">The sequence shown here is derived from an EMBL/GenBank/DDBJ whole genome shotgun (WGS) entry which is preliminary data.</text>
</comment>
<dbReference type="Pfam" id="PF01588">
    <property type="entry name" value="tRNA_bind"/>
    <property type="match status" value="1"/>
</dbReference>
<dbReference type="SUPFAM" id="SSF50249">
    <property type="entry name" value="Nucleic acid-binding proteins"/>
    <property type="match status" value="1"/>
</dbReference>
<evidence type="ECO:0000259" key="4">
    <source>
        <dbReference type="PROSITE" id="PS50886"/>
    </source>
</evidence>
<dbReference type="EMBL" id="MFEY01000005">
    <property type="protein sequence ID" value="OGE90608.1"/>
    <property type="molecule type" value="Genomic_DNA"/>
</dbReference>
<sequence length="140" mass="14846">MLSKLWNLFASKKTPAPLAVFSGIVVSKVLKVEKHPNADRLRVISLSDGQRTIEPVVCGAWNFEEGAVVPLALPGATIPHDNHDPAGQPFVLGKAKIRGVESQGMICSGKELGLSDAGSGIIVLKNSEELLGQTFNSSMN</sequence>
<dbReference type="CDD" id="cd02796">
    <property type="entry name" value="tRNA_bind_bactPheRS"/>
    <property type="match status" value="1"/>
</dbReference>
<organism evidence="5 6">
    <name type="scientific">Candidatus Doudnabacteria bacterium RIFCSPHIGHO2_12_FULL_48_16</name>
    <dbReference type="NCBI Taxonomy" id="1817838"/>
    <lineage>
        <taxon>Bacteria</taxon>
        <taxon>Candidatus Doudnaibacteriota</taxon>
    </lineage>
</organism>
<dbReference type="AlphaFoldDB" id="A0A1F5PKY9"/>
<dbReference type="GO" id="GO:0000049">
    <property type="term" value="F:tRNA binding"/>
    <property type="evidence" value="ECO:0007669"/>
    <property type="project" value="UniProtKB-UniRule"/>
</dbReference>
<dbReference type="PROSITE" id="PS50886">
    <property type="entry name" value="TRBD"/>
    <property type="match status" value="1"/>
</dbReference>
<dbReference type="InterPro" id="IPR012340">
    <property type="entry name" value="NA-bd_OB-fold"/>
</dbReference>
<evidence type="ECO:0000313" key="6">
    <source>
        <dbReference type="Proteomes" id="UP000177682"/>
    </source>
</evidence>
<protein>
    <recommendedName>
        <fullName evidence="4">tRNA-binding domain-containing protein</fullName>
    </recommendedName>
</protein>
<evidence type="ECO:0000256" key="1">
    <source>
        <dbReference type="ARBA" id="ARBA00022555"/>
    </source>
</evidence>
<dbReference type="InterPro" id="IPR033714">
    <property type="entry name" value="tRNA_bind_bactPheRS"/>
</dbReference>
<gene>
    <name evidence="5" type="ORF">A3E29_02320</name>
</gene>
<keyword evidence="1 3" id="KW-0820">tRNA-binding</keyword>
<reference evidence="5 6" key="1">
    <citation type="journal article" date="2016" name="Nat. Commun.">
        <title>Thousands of microbial genomes shed light on interconnected biogeochemical processes in an aquifer system.</title>
        <authorList>
            <person name="Anantharaman K."/>
            <person name="Brown C.T."/>
            <person name="Hug L.A."/>
            <person name="Sharon I."/>
            <person name="Castelle C.J."/>
            <person name="Probst A.J."/>
            <person name="Thomas B.C."/>
            <person name="Singh A."/>
            <person name="Wilkins M.J."/>
            <person name="Karaoz U."/>
            <person name="Brodie E.L."/>
            <person name="Williams K.H."/>
            <person name="Hubbard S.S."/>
            <person name="Banfield J.F."/>
        </authorList>
    </citation>
    <scope>NUCLEOTIDE SEQUENCE [LARGE SCALE GENOMIC DNA]</scope>
</reference>
<keyword evidence="2 3" id="KW-0694">RNA-binding</keyword>
<name>A0A1F5PKY9_9BACT</name>
<feature type="domain" description="TRNA-binding" evidence="4">
    <location>
        <begin position="18"/>
        <end position="136"/>
    </location>
</feature>